<reference evidence="11" key="1">
    <citation type="journal article" date="2018" name="Front. Microbiol.">
        <title>Genome-Based Analysis Reveals the Taxonomy and Diversity of the Family Idiomarinaceae.</title>
        <authorList>
            <person name="Liu Y."/>
            <person name="Lai Q."/>
            <person name="Shao Z."/>
        </authorList>
    </citation>
    <scope>NUCLEOTIDE SEQUENCE [LARGE SCALE GENOMIC DNA]</scope>
    <source>
        <strain evidence="11">KYW314</strain>
    </source>
</reference>
<dbReference type="InterPro" id="IPR004846">
    <property type="entry name" value="T2SS/T3SS_dom"/>
</dbReference>
<dbReference type="InterPro" id="IPR004845">
    <property type="entry name" value="T2SS_GspD_CS"/>
</dbReference>
<evidence type="ECO:0000256" key="5">
    <source>
        <dbReference type="RuleBase" id="RU004004"/>
    </source>
</evidence>
<dbReference type="Pfam" id="PF03958">
    <property type="entry name" value="Secretin_N"/>
    <property type="match status" value="1"/>
</dbReference>
<evidence type="ECO:0000256" key="4">
    <source>
        <dbReference type="RuleBase" id="RU004003"/>
    </source>
</evidence>
<feature type="domain" description="NolW-like" evidence="9">
    <location>
        <begin position="341"/>
        <end position="436"/>
    </location>
</feature>
<evidence type="ECO:0000313" key="10">
    <source>
        <dbReference type="EMBL" id="RUO41649.1"/>
    </source>
</evidence>
<dbReference type="GO" id="GO:0009279">
    <property type="term" value="C:cell outer membrane"/>
    <property type="evidence" value="ECO:0007669"/>
    <property type="project" value="UniProtKB-SubCell"/>
</dbReference>
<feature type="chain" id="PRO_5030931199" evidence="7">
    <location>
        <begin position="27"/>
        <end position="683"/>
    </location>
</feature>
<dbReference type="PROSITE" id="PS00875">
    <property type="entry name" value="T2SP_D"/>
    <property type="match status" value="1"/>
</dbReference>
<dbReference type="GO" id="GO:0009306">
    <property type="term" value="P:protein secretion"/>
    <property type="evidence" value="ECO:0007669"/>
    <property type="project" value="InterPro"/>
</dbReference>
<evidence type="ECO:0000259" key="8">
    <source>
        <dbReference type="Pfam" id="PF00263"/>
    </source>
</evidence>
<feature type="region of interest" description="Disordered" evidence="6">
    <location>
        <begin position="365"/>
        <end position="398"/>
    </location>
</feature>
<comment type="similarity">
    <text evidence="4">Belongs to the bacterial secretin family.</text>
</comment>
<dbReference type="InterPro" id="IPR038591">
    <property type="entry name" value="NolW-like_sf"/>
</dbReference>
<dbReference type="AlphaFoldDB" id="A0A7Z7EUB4"/>
<evidence type="ECO:0000256" key="2">
    <source>
        <dbReference type="ARBA" id="ARBA00022729"/>
    </source>
</evidence>
<dbReference type="InterPro" id="IPR005644">
    <property type="entry name" value="NolW-like"/>
</dbReference>
<keyword evidence="2 7" id="KW-0732">Signal</keyword>
<dbReference type="PANTHER" id="PTHR30332">
    <property type="entry name" value="PROBABLE GENERAL SECRETION PATHWAY PROTEIN D"/>
    <property type="match status" value="1"/>
</dbReference>
<accession>A0A7Z7EUB4</accession>
<dbReference type="PROSITE" id="PS51257">
    <property type="entry name" value="PROKAR_LIPOPROTEIN"/>
    <property type="match status" value="1"/>
</dbReference>
<comment type="subcellular location">
    <subcellularLocation>
        <location evidence="5">Cell outer membrane</location>
    </subcellularLocation>
    <subcellularLocation>
        <location evidence="1">Membrane</location>
    </subcellularLocation>
</comment>
<evidence type="ECO:0000256" key="1">
    <source>
        <dbReference type="ARBA" id="ARBA00004370"/>
    </source>
</evidence>
<dbReference type="InterPro" id="IPR050810">
    <property type="entry name" value="Bact_Secretion_Sys_Channel"/>
</dbReference>
<evidence type="ECO:0000256" key="7">
    <source>
        <dbReference type="SAM" id="SignalP"/>
    </source>
</evidence>
<dbReference type="PRINTS" id="PR00811">
    <property type="entry name" value="BCTERIALGSPD"/>
</dbReference>
<keyword evidence="11" id="KW-1185">Reference proteome</keyword>
<name>A0A7Z7EUB4_9GAMM</name>
<dbReference type="Gene3D" id="3.30.1370.120">
    <property type="match status" value="2"/>
</dbReference>
<keyword evidence="5" id="KW-0813">Transport</keyword>
<dbReference type="Proteomes" id="UP000287766">
    <property type="component" value="Unassembled WGS sequence"/>
</dbReference>
<feature type="domain" description="Type II/III secretion system secretin-like" evidence="8">
    <location>
        <begin position="499"/>
        <end position="660"/>
    </location>
</feature>
<proteinExistence type="inferred from homology"/>
<dbReference type="Pfam" id="PF00263">
    <property type="entry name" value="Secretin"/>
    <property type="match status" value="1"/>
</dbReference>
<evidence type="ECO:0000313" key="11">
    <source>
        <dbReference type="Proteomes" id="UP000287766"/>
    </source>
</evidence>
<dbReference type="PANTHER" id="PTHR30332:SF24">
    <property type="entry name" value="SECRETIN GSPD-RELATED"/>
    <property type="match status" value="1"/>
</dbReference>
<gene>
    <name evidence="10" type="ORF">CWE22_05695</name>
</gene>
<dbReference type="EMBL" id="PIPR01000001">
    <property type="protein sequence ID" value="RUO41649.1"/>
    <property type="molecule type" value="Genomic_DNA"/>
</dbReference>
<feature type="signal peptide" evidence="7">
    <location>
        <begin position="1"/>
        <end position="26"/>
    </location>
</feature>
<dbReference type="GO" id="GO:0015627">
    <property type="term" value="C:type II protein secretion system complex"/>
    <property type="evidence" value="ECO:0007669"/>
    <property type="project" value="TreeGrafter"/>
</dbReference>
<dbReference type="InterPro" id="IPR001775">
    <property type="entry name" value="GspD/PilQ"/>
</dbReference>
<sequence length="683" mass="73696">MKVIIRMNKLRSGMLLLALAGITSCAQLPDEYPVNPDRMRSDAPQYQENEQATEANELAERGFSRLDTLGSDASTITNDEDPSLQFPTNDSHQVTANELPLRALVQSVFGESLQRNYVIAAGADVSKPVTMNVSEPVSSRRLFSLTRQLLIDNGMSISYRDETFYIYPTDADARGNVVIGLGRRVRDVPETVQNILQVIPVRYGIKTSFERTLKGLTSARITADFEQNALFVQGSRNEILRVIDLVSLLDAPSTRGRFIGLAELTFITAEDYIDQLTELMTAEGITAGTNPQTGVALLMVGMDQAGSVALFASDEEVLNRAQYWTKKLDEPSKGTDKRYYMYHPRYARASDLGRSVAALLTGNAGGAGGNQARDTQSGTAGNRTGAEGSGGTISAGNEEVRMTVDERSNTLVFYSTGTDYQAILPVVKRLDIMPKQILLDATIAEVTMTDEFAQGFEFAIRDGKVGASTLGALGVTEMGGLRLDWADGLKSAIARLSASTGLVNVLSNPTLVVRDGVSASINVGNDIPTVGATITNPNFESQTTNVVYRKTGVTLTVTPTINAQGLVILEIDQNISNQSDSGPSLQGSPSVFERSIKTEVIAQSGQTILLGGLISESSSDGNTNVPGFSDIPLIGELFKGKDRSTEKTELVIFITPRIIDSVDQWSEIRRTIADSLTSIKLSD</sequence>
<protein>
    <submittedName>
        <fullName evidence="10">General secretion pathway protein GspD</fullName>
    </submittedName>
</protein>
<keyword evidence="3" id="KW-0472">Membrane</keyword>
<evidence type="ECO:0000256" key="6">
    <source>
        <dbReference type="SAM" id="MobiDB-lite"/>
    </source>
</evidence>
<evidence type="ECO:0000259" key="9">
    <source>
        <dbReference type="Pfam" id="PF03958"/>
    </source>
</evidence>
<organism evidence="10 11">
    <name type="scientific">Pseudidiomarina aestuarii</name>
    <dbReference type="NCBI Taxonomy" id="624146"/>
    <lineage>
        <taxon>Bacteria</taxon>
        <taxon>Pseudomonadati</taxon>
        <taxon>Pseudomonadota</taxon>
        <taxon>Gammaproteobacteria</taxon>
        <taxon>Alteromonadales</taxon>
        <taxon>Idiomarinaceae</taxon>
        <taxon>Pseudidiomarina</taxon>
    </lineage>
</organism>
<comment type="caution">
    <text evidence="10">The sequence shown here is derived from an EMBL/GenBank/DDBJ whole genome shotgun (WGS) entry which is preliminary data.</text>
</comment>
<evidence type="ECO:0000256" key="3">
    <source>
        <dbReference type="ARBA" id="ARBA00023136"/>
    </source>
</evidence>
<feature type="compositionally biased region" description="Polar residues" evidence="6">
    <location>
        <begin position="373"/>
        <end position="382"/>
    </location>
</feature>